<dbReference type="Proteomes" id="UP000322873">
    <property type="component" value="Unassembled WGS sequence"/>
</dbReference>
<dbReference type="PROSITE" id="PS50102">
    <property type="entry name" value="RRM"/>
    <property type="match status" value="1"/>
</dbReference>
<dbReference type="InterPro" id="IPR012677">
    <property type="entry name" value="Nucleotide-bd_a/b_plait_sf"/>
</dbReference>
<gene>
    <name evidence="8" type="ORF">EYC84_003830</name>
</gene>
<dbReference type="InterPro" id="IPR002344">
    <property type="entry name" value="Lupus_La"/>
</dbReference>
<dbReference type="PANTHER" id="PTHR22792">
    <property type="entry name" value="LUPUS LA PROTEIN-RELATED"/>
    <property type="match status" value="1"/>
</dbReference>
<evidence type="ECO:0000259" key="7">
    <source>
        <dbReference type="PROSITE" id="PS50961"/>
    </source>
</evidence>
<dbReference type="GO" id="GO:1990904">
    <property type="term" value="C:ribonucleoprotein complex"/>
    <property type="evidence" value="ECO:0007669"/>
    <property type="project" value="InterPro"/>
</dbReference>
<dbReference type="InterPro" id="IPR035979">
    <property type="entry name" value="RBD_domain_sf"/>
</dbReference>
<feature type="domain" description="RRM" evidence="6">
    <location>
        <begin position="270"/>
        <end position="357"/>
    </location>
</feature>
<reference evidence="8 9" key="1">
    <citation type="submission" date="2019-06" db="EMBL/GenBank/DDBJ databases">
        <title>Genome Sequence of the Brown Rot Fungal Pathogen Monilinia fructicola.</title>
        <authorList>
            <person name="De Miccolis Angelini R.M."/>
            <person name="Landi L."/>
            <person name="Abate D."/>
            <person name="Pollastro S."/>
            <person name="Romanazzi G."/>
            <person name="Faretra F."/>
        </authorList>
    </citation>
    <scope>NUCLEOTIDE SEQUENCE [LARGE SCALE GENOMIC DNA]</scope>
    <source>
        <strain evidence="8 9">Mfrc123</strain>
    </source>
</reference>
<dbReference type="InterPro" id="IPR006630">
    <property type="entry name" value="La_HTH"/>
</dbReference>
<accession>A0A5M9K3B9</accession>
<dbReference type="InterPro" id="IPR000504">
    <property type="entry name" value="RRM_dom"/>
</dbReference>
<evidence type="ECO:0000259" key="6">
    <source>
        <dbReference type="PROSITE" id="PS50102"/>
    </source>
</evidence>
<feature type="compositionally biased region" description="Basic and acidic residues" evidence="5">
    <location>
        <begin position="475"/>
        <end position="506"/>
    </location>
</feature>
<evidence type="ECO:0000256" key="4">
    <source>
        <dbReference type="PROSITE-ProRule" id="PRU00332"/>
    </source>
</evidence>
<feature type="compositionally biased region" description="Basic and acidic residues" evidence="5">
    <location>
        <begin position="131"/>
        <end position="143"/>
    </location>
</feature>
<dbReference type="SUPFAM" id="SSF54928">
    <property type="entry name" value="RNA-binding domain, RBD"/>
    <property type="match status" value="1"/>
</dbReference>
<keyword evidence="3" id="KW-0539">Nucleus</keyword>
<evidence type="ECO:0000256" key="5">
    <source>
        <dbReference type="SAM" id="MobiDB-lite"/>
    </source>
</evidence>
<feature type="domain" description="HTH La-type RNA-binding" evidence="7">
    <location>
        <begin position="168"/>
        <end position="258"/>
    </location>
</feature>
<dbReference type="GO" id="GO:0006396">
    <property type="term" value="P:RNA processing"/>
    <property type="evidence" value="ECO:0007669"/>
    <property type="project" value="InterPro"/>
</dbReference>
<dbReference type="AlphaFoldDB" id="A0A5M9K3B9"/>
<comment type="subcellular location">
    <subcellularLocation>
        <location evidence="1">Nucleus</location>
    </subcellularLocation>
</comment>
<dbReference type="PROSITE" id="PS50961">
    <property type="entry name" value="HTH_LA"/>
    <property type="match status" value="1"/>
</dbReference>
<sequence>MSTMMFKFILYSHQRRYFIFILRDISIGKSKSRITYRKQSIMSDIKMEDQEPVAAAPVVKTEPEVADVAVSIKQEPTTAVEPEIKDEEMHDVEVKTEVKEENTESDIKPEIKEEKVEAANGNVKNEEEDEKKDKKFDPNEPRFYDNGVLKTNRNEIWGKNNSKYDASVLPKSEDAGLIRGQVEFYFGDSNLPTDAFLMKATGGAENKPVPIATIHSFKRMQRFQPYSLVVDALKQSKFLVVEGEEGKETVRRKKPFDPSARSPRAKTEARSVYIKGFGDEEPSSQFDIEAFVAPYGVVNSVRLRRTEEKLFKGSVFVEFGDEETAQKFLALDPKPQWKGKHVLDIKSKTQYMEEKNEEIRNGTLVPAQHRGRGGFKGRGRGRGGGDFKRERDGDGDRDPNDWKKRRENDRENGFKNGRGRGGRGRGDRRNNDRNGGRNDRGPRNNDRNKERNEKNGDDKEVKVENSADSAAEAPVNEKKRAREDDGAVEEHQNKKVDVKPELTAEA</sequence>
<feature type="region of interest" description="Disordered" evidence="5">
    <location>
        <begin position="356"/>
        <end position="506"/>
    </location>
</feature>
<name>A0A5M9K3B9_MONFR</name>
<dbReference type="InterPro" id="IPR045180">
    <property type="entry name" value="La_dom_prot"/>
</dbReference>
<dbReference type="InterPro" id="IPR036388">
    <property type="entry name" value="WH-like_DNA-bd_sf"/>
</dbReference>
<dbReference type="GO" id="GO:0005634">
    <property type="term" value="C:nucleus"/>
    <property type="evidence" value="ECO:0007669"/>
    <property type="project" value="UniProtKB-SubCell"/>
</dbReference>
<feature type="compositionally biased region" description="Basic and acidic residues" evidence="5">
    <location>
        <begin position="96"/>
        <end position="117"/>
    </location>
</feature>
<dbReference type="SMART" id="SM00360">
    <property type="entry name" value="RRM"/>
    <property type="match status" value="1"/>
</dbReference>
<evidence type="ECO:0000256" key="3">
    <source>
        <dbReference type="ARBA" id="ARBA00023242"/>
    </source>
</evidence>
<protein>
    <recommendedName>
        <fullName evidence="10">HTH La-type RNA-binding domain-containing protein</fullName>
    </recommendedName>
</protein>
<dbReference type="Gene3D" id="1.10.10.10">
    <property type="entry name" value="Winged helix-like DNA-binding domain superfamily/Winged helix DNA-binding domain"/>
    <property type="match status" value="1"/>
</dbReference>
<dbReference type="EMBL" id="VICG01000004">
    <property type="protein sequence ID" value="KAA8573345.1"/>
    <property type="molecule type" value="Genomic_DNA"/>
</dbReference>
<proteinExistence type="predicted"/>
<feature type="compositionally biased region" description="Basic and acidic residues" evidence="5">
    <location>
        <begin position="424"/>
        <end position="465"/>
    </location>
</feature>
<evidence type="ECO:0000256" key="2">
    <source>
        <dbReference type="ARBA" id="ARBA00022884"/>
    </source>
</evidence>
<dbReference type="InterPro" id="IPR036390">
    <property type="entry name" value="WH_DNA-bd_sf"/>
</dbReference>
<evidence type="ECO:0008006" key="10">
    <source>
        <dbReference type="Google" id="ProtNLM"/>
    </source>
</evidence>
<dbReference type="CDD" id="cd12291">
    <property type="entry name" value="RRM1_La"/>
    <property type="match status" value="1"/>
</dbReference>
<dbReference type="PRINTS" id="PR00302">
    <property type="entry name" value="LUPUSLA"/>
</dbReference>
<dbReference type="SUPFAM" id="SSF46785">
    <property type="entry name" value="Winged helix' DNA-binding domain"/>
    <property type="match status" value="1"/>
</dbReference>
<dbReference type="GO" id="GO:0003729">
    <property type="term" value="F:mRNA binding"/>
    <property type="evidence" value="ECO:0007669"/>
    <property type="project" value="TreeGrafter"/>
</dbReference>
<evidence type="ECO:0000313" key="9">
    <source>
        <dbReference type="Proteomes" id="UP000322873"/>
    </source>
</evidence>
<dbReference type="Pfam" id="PF00076">
    <property type="entry name" value="RRM_1"/>
    <property type="match status" value="1"/>
</dbReference>
<keyword evidence="9" id="KW-1185">Reference proteome</keyword>
<comment type="caution">
    <text evidence="8">The sequence shown here is derived from an EMBL/GenBank/DDBJ whole genome shotgun (WGS) entry which is preliminary data.</text>
</comment>
<feature type="compositionally biased region" description="Basic residues" evidence="5">
    <location>
        <begin position="369"/>
        <end position="381"/>
    </location>
</feature>
<organism evidence="8 9">
    <name type="scientific">Monilinia fructicola</name>
    <name type="common">Brown rot fungus</name>
    <name type="synonym">Ciboria fructicola</name>
    <dbReference type="NCBI Taxonomy" id="38448"/>
    <lineage>
        <taxon>Eukaryota</taxon>
        <taxon>Fungi</taxon>
        <taxon>Dikarya</taxon>
        <taxon>Ascomycota</taxon>
        <taxon>Pezizomycotina</taxon>
        <taxon>Leotiomycetes</taxon>
        <taxon>Helotiales</taxon>
        <taxon>Sclerotiniaceae</taxon>
        <taxon>Monilinia</taxon>
    </lineage>
</organism>
<dbReference type="VEuPathDB" id="FungiDB:MFRU_053g00180"/>
<evidence type="ECO:0000313" key="8">
    <source>
        <dbReference type="EMBL" id="KAA8573345.1"/>
    </source>
</evidence>
<dbReference type="PANTHER" id="PTHR22792:SF140">
    <property type="entry name" value="ACHILLES, ISOFORM A"/>
    <property type="match status" value="1"/>
</dbReference>
<keyword evidence="2 4" id="KW-0694">RNA-binding</keyword>
<evidence type="ECO:0000256" key="1">
    <source>
        <dbReference type="ARBA" id="ARBA00004123"/>
    </source>
</evidence>
<dbReference type="SMART" id="SM00715">
    <property type="entry name" value="LA"/>
    <property type="match status" value="1"/>
</dbReference>
<feature type="region of interest" description="Disordered" evidence="5">
    <location>
        <begin position="96"/>
        <end position="145"/>
    </location>
</feature>
<feature type="compositionally biased region" description="Basic and acidic residues" evidence="5">
    <location>
        <begin position="383"/>
        <end position="413"/>
    </location>
</feature>
<dbReference type="Pfam" id="PF05383">
    <property type="entry name" value="La"/>
    <property type="match status" value="1"/>
</dbReference>
<dbReference type="Gene3D" id="3.30.70.330">
    <property type="match status" value="1"/>
</dbReference>